<dbReference type="AlphaFoldDB" id="A0A2R6WGN8"/>
<proteinExistence type="predicted"/>
<feature type="region of interest" description="Disordered" evidence="1">
    <location>
        <begin position="1"/>
        <end position="31"/>
    </location>
</feature>
<sequence>MMRSLLESGIRLKTGHMRSPELDNPTGTNLPHSTDERASLCFEQFGGRLLLNCVVNYEEGMYGLGPQLYEDSLAFRRRHERGKLQKSN</sequence>
<protein>
    <submittedName>
        <fullName evidence="2">Uncharacterized protein</fullName>
    </submittedName>
</protein>
<reference evidence="3" key="1">
    <citation type="journal article" date="2017" name="Cell">
        <title>Insights into land plant evolution garnered from the Marchantia polymorpha genome.</title>
        <authorList>
            <person name="Bowman J.L."/>
            <person name="Kohchi T."/>
            <person name="Yamato K.T."/>
            <person name="Jenkins J."/>
            <person name="Shu S."/>
            <person name="Ishizaki K."/>
            <person name="Yamaoka S."/>
            <person name="Nishihama R."/>
            <person name="Nakamura Y."/>
            <person name="Berger F."/>
            <person name="Adam C."/>
            <person name="Aki S.S."/>
            <person name="Althoff F."/>
            <person name="Araki T."/>
            <person name="Arteaga-Vazquez M.A."/>
            <person name="Balasubrmanian S."/>
            <person name="Barry K."/>
            <person name="Bauer D."/>
            <person name="Boehm C.R."/>
            <person name="Briginshaw L."/>
            <person name="Caballero-Perez J."/>
            <person name="Catarino B."/>
            <person name="Chen F."/>
            <person name="Chiyoda S."/>
            <person name="Chovatia M."/>
            <person name="Davies K.M."/>
            <person name="Delmans M."/>
            <person name="Demura T."/>
            <person name="Dierschke T."/>
            <person name="Dolan L."/>
            <person name="Dorantes-Acosta A.E."/>
            <person name="Eklund D.M."/>
            <person name="Florent S.N."/>
            <person name="Flores-Sandoval E."/>
            <person name="Fujiyama A."/>
            <person name="Fukuzawa H."/>
            <person name="Galik B."/>
            <person name="Grimanelli D."/>
            <person name="Grimwood J."/>
            <person name="Grossniklaus U."/>
            <person name="Hamada T."/>
            <person name="Haseloff J."/>
            <person name="Hetherington A.J."/>
            <person name="Higo A."/>
            <person name="Hirakawa Y."/>
            <person name="Hundley H.N."/>
            <person name="Ikeda Y."/>
            <person name="Inoue K."/>
            <person name="Inoue S.I."/>
            <person name="Ishida S."/>
            <person name="Jia Q."/>
            <person name="Kakita M."/>
            <person name="Kanazawa T."/>
            <person name="Kawai Y."/>
            <person name="Kawashima T."/>
            <person name="Kennedy M."/>
            <person name="Kinose K."/>
            <person name="Kinoshita T."/>
            <person name="Kohara Y."/>
            <person name="Koide E."/>
            <person name="Komatsu K."/>
            <person name="Kopischke S."/>
            <person name="Kubo M."/>
            <person name="Kyozuka J."/>
            <person name="Lagercrantz U."/>
            <person name="Lin S.S."/>
            <person name="Lindquist E."/>
            <person name="Lipzen A.M."/>
            <person name="Lu C.W."/>
            <person name="De Luna E."/>
            <person name="Martienssen R.A."/>
            <person name="Minamino N."/>
            <person name="Mizutani M."/>
            <person name="Mizutani M."/>
            <person name="Mochizuki N."/>
            <person name="Monte I."/>
            <person name="Mosher R."/>
            <person name="Nagasaki H."/>
            <person name="Nakagami H."/>
            <person name="Naramoto S."/>
            <person name="Nishitani K."/>
            <person name="Ohtani M."/>
            <person name="Okamoto T."/>
            <person name="Okumura M."/>
            <person name="Phillips J."/>
            <person name="Pollak B."/>
            <person name="Reinders A."/>
            <person name="Rovekamp M."/>
            <person name="Sano R."/>
            <person name="Sawa S."/>
            <person name="Schmid M.W."/>
            <person name="Shirakawa M."/>
            <person name="Solano R."/>
            <person name="Spunde A."/>
            <person name="Suetsugu N."/>
            <person name="Sugano S."/>
            <person name="Sugiyama A."/>
            <person name="Sun R."/>
            <person name="Suzuki Y."/>
            <person name="Takenaka M."/>
            <person name="Takezawa D."/>
            <person name="Tomogane H."/>
            <person name="Tsuzuki M."/>
            <person name="Ueda T."/>
            <person name="Umeda M."/>
            <person name="Ward J.M."/>
            <person name="Watanabe Y."/>
            <person name="Yazaki K."/>
            <person name="Yokoyama R."/>
            <person name="Yoshitake Y."/>
            <person name="Yotsui I."/>
            <person name="Zachgo S."/>
            <person name="Schmutz J."/>
        </authorList>
    </citation>
    <scope>NUCLEOTIDE SEQUENCE [LARGE SCALE GENOMIC DNA]</scope>
    <source>
        <strain evidence="3">Tak-1</strain>
    </source>
</reference>
<name>A0A2R6WGN8_MARPO</name>
<gene>
    <name evidence="2" type="ORF">MARPO_0093s0071</name>
</gene>
<organism evidence="2 3">
    <name type="scientific">Marchantia polymorpha</name>
    <name type="common">Common liverwort</name>
    <name type="synonym">Marchantia aquatica</name>
    <dbReference type="NCBI Taxonomy" id="3197"/>
    <lineage>
        <taxon>Eukaryota</taxon>
        <taxon>Viridiplantae</taxon>
        <taxon>Streptophyta</taxon>
        <taxon>Embryophyta</taxon>
        <taxon>Marchantiophyta</taxon>
        <taxon>Marchantiopsida</taxon>
        <taxon>Marchantiidae</taxon>
        <taxon>Marchantiales</taxon>
        <taxon>Marchantiaceae</taxon>
        <taxon>Marchantia</taxon>
    </lineage>
</organism>
<evidence type="ECO:0000313" key="3">
    <source>
        <dbReference type="Proteomes" id="UP000244005"/>
    </source>
</evidence>
<keyword evidence="3" id="KW-1185">Reference proteome</keyword>
<dbReference type="Gramene" id="Mp5g11480.1">
    <property type="protein sequence ID" value="Mp5g11480.1.cds1"/>
    <property type="gene ID" value="Mp5g11480"/>
</dbReference>
<evidence type="ECO:0000256" key="1">
    <source>
        <dbReference type="SAM" id="MobiDB-lite"/>
    </source>
</evidence>
<dbReference type="Proteomes" id="UP000244005">
    <property type="component" value="Unassembled WGS sequence"/>
</dbReference>
<accession>A0A2R6WGN8</accession>
<dbReference type="EMBL" id="KZ772765">
    <property type="protein sequence ID" value="PTQ33003.1"/>
    <property type="molecule type" value="Genomic_DNA"/>
</dbReference>
<evidence type="ECO:0000313" key="2">
    <source>
        <dbReference type="EMBL" id="PTQ33003.1"/>
    </source>
</evidence>